<dbReference type="CDD" id="cd13665">
    <property type="entry name" value="PBP2_TRAP_Dctp3_4"/>
    <property type="match status" value="1"/>
</dbReference>
<keyword evidence="4" id="KW-1185">Reference proteome</keyword>
<dbReference type="Gene3D" id="3.40.190.170">
    <property type="entry name" value="Bacterial extracellular solute-binding protein, family 7"/>
    <property type="match status" value="1"/>
</dbReference>
<evidence type="ECO:0000256" key="1">
    <source>
        <dbReference type="ARBA" id="ARBA00022729"/>
    </source>
</evidence>
<evidence type="ECO:0000313" key="4">
    <source>
        <dbReference type="Proteomes" id="UP001460888"/>
    </source>
</evidence>
<dbReference type="InterPro" id="IPR038404">
    <property type="entry name" value="TRAP_DctP_sf"/>
</dbReference>
<comment type="caution">
    <text evidence="3">The sequence shown here is derived from an EMBL/GenBank/DDBJ whole genome shotgun (WGS) entry which is preliminary data.</text>
</comment>
<protein>
    <submittedName>
        <fullName evidence="3">TRAP dicarboxylate transporter subunit DctP</fullName>
    </submittedName>
</protein>
<keyword evidence="1 2" id="KW-0732">Signal</keyword>
<dbReference type="PANTHER" id="PTHR33376:SF15">
    <property type="entry name" value="BLL6794 PROTEIN"/>
    <property type="match status" value="1"/>
</dbReference>
<gene>
    <name evidence="3" type="ORF">SADO_09804</name>
</gene>
<dbReference type="RefSeq" id="WP_353111051.1">
    <property type="nucleotide sequence ID" value="NZ_APND01000003.1"/>
</dbReference>
<dbReference type="Pfam" id="PF03480">
    <property type="entry name" value="DctP"/>
    <property type="match status" value="1"/>
</dbReference>
<evidence type="ECO:0000256" key="2">
    <source>
        <dbReference type="SAM" id="SignalP"/>
    </source>
</evidence>
<dbReference type="SUPFAM" id="SSF53850">
    <property type="entry name" value="Periplasmic binding protein-like II"/>
    <property type="match status" value="1"/>
</dbReference>
<feature type="signal peptide" evidence="2">
    <location>
        <begin position="1"/>
        <end position="29"/>
    </location>
</feature>
<dbReference type="NCBIfam" id="NF037995">
    <property type="entry name" value="TRAP_S1"/>
    <property type="match status" value="1"/>
</dbReference>
<evidence type="ECO:0000313" key="3">
    <source>
        <dbReference type="EMBL" id="MES1929541.1"/>
    </source>
</evidence>
<accession>A0ABV2B0W7</accession>
<dbReference type="InterPro" id="IPR018389">
    <property type="entry name" value="DctP_fam"/>
</dbReference>
<dbReference type="PANTHER" id="PTHR33376">
    <property type="match status" value="1"/>
</dbReference>
<dbReference type="Proteomes" id="UP001460888">
    <property type="component" value="Unassembled WGS sequence"/>
</dbReference>
<organism evidence="3 4">
    <name type="scientific">Salinisphaera dokdonensis CL-ES53</name>
    <dbReference type="NCBI Taxonomy" id="1304272"/>
    <lineage>
        <taxon>Bacteria</taxon>
        <taxon>Pseudomonadati</taxon>
        <taxon>Pseudomonadota</taxon>
        <taxon>Gammaproteobacteria</taxon>
        <taxon>Salinisphaerales</taxon>
        <taxon>Salinisphaeraceae</taxon>
        <taxon>Salinisphaera</taxon>
    </lineage>
</organism>
<sequence length="352" mass="38597">MKTGLCKYGFRWLAGLSVVWLIAAGAAAAQDKTYTLRIHHFFPSTAPVNEEFFVPWAKAVEEESNGRIEVQIYPSMQLGGSPATLFDQAESGQVDIIWTVLGYAPGRFRKAEVFDLPFLPTTGEATSKAAHAYAMEHMQDELKGVYPIAVHTHSPGAIHTRGEPVKTMSDMRGLKLRGPTRVINTYLANLGAQPVGMPVSQAPEALSRGVIDGTVVPFEAISALGLAKITDQHTVFSGDHALYTTMMMVAMNQDRYDSLPEDLQAVIDAHSGIEAAAKIGRIMDDADQVEIDRIDNGELPGQIVTVGPEETAKWQAVGQKITDDWIEKNSDRLPAQELYDDARRLIEKYNAE</sequence>
<proteinExistence type="predicted"/>
<dbReference type="EMBL" id="APND01000003">
    <property type="protein sequence ID" value="MES1929541.1"/>
    <property type="molecule type" value="Genomic_DNA"/>
</dbReference>
<name>A0ABV2B0W7_9GAMM</name>
<reference evidence="3 4" key="1">
    <citation type="submission" date="2013-03" db="EMBL/GenBank/DDBJ databases">
        <title>Salinisphaera dokdonensis CL-ES53 Genome Sequencing.</title>
        <authorList>
            <person name="Li C."/>
            <person name="Lai Q."/>
            <person name="Shao Z."/>
        </authorList>
    </citation>
    <scope>NUCLEOTIDE SEQUENCE [LARGE SCALE GENOMIC DNA]</scope>
    <source>
        <strain evidence="3 4">CL-ES53</strain>
    </source>
</reference>
<feature type="chain" id="PRO_5047418577" evidence="2">
    <location>
        <begin position="30"/>
        <end position="352"/>
    </location>
</feature>